<accession>A0A017HR82</accession>
<comment type="caution">
    <text evidence="10">The sequence shown here is derived from an EMBL/GenBank/DDBJ whole genome shotgun (WGS) entry which is preliminary data.</text>
</comment>
<comment type="cofactor">
    <cofactor evidence="1">
        <name>[4Fe-4S] cluster</name>
        <dbReference type="ChEBI" id="CHEBI:49883"/>
    </cofactor>
</comment>
<evidence type="ECO:0000256" key="9">
    <source>
        <dbReference type="ARBA" id="ARBA00023295"/>
    </source>
</evidence>
<name>A0A017HR82_9RHOB</name>
<keyword evidence="9" id="KW-0326">Glycosidase</keyword>
<keyword evidence="3" id="KW-0479">Metal-binding</keyword>
<dbReference type="SUPFAM" id="SSF48150">
    <property type="entry name" value="DNA-glycosylase"/>
    <property type="match status" value="1"/>
</dbReference>
<evidence type="ECO:0000256" key="3">
    <source>
        <dbReference type="ARBA" id="ARBA00022723"/>
    </source>
</evidence>
<comment type="similarity">
    <text evidence="2">Belongs to the Nth/MutY family.</text>
</comment>
<dbReference type="GO" id="GO:0006281">
    <property type="term" value="P:DNA repair"/>
    <property type="evidence" value="ECO:0007669"/>
    <property type="project" value="UniProtKB-KW"/>
</dbReference>
<dbReference type="GO" id="GO:0140078">
    <property type="term" value="F:class I DNA-(apurinic or apyrimidinic site) endonuclease activity"/>
    <property type="evidence" value="ECO:0007669"/>
    <property type="project" value="UniProtKB-EC"/>
</dbReference>
<keyword evidence="5" id="KW-0378">Hydrolase</keyword>
<dbReference type="Pfam" id="PF10576">
    <property type="entry name" value="EndIII_4Fe-2S"/>
    <property type="match status" value="1"/>
</dbReference>
<dbReference type="STRING" id="442562.Rumeso_01616"/>
<keyword evidence="10" id="KW-0456">Lyase</keyword>
<gene>
    <name evidence="10" type="ORF">Rumeso_01616</name>
</gene>
<evidence type="ECO:0000256" key="2">
    <source>
        <dbReference type="ARBA" id="ARBA00008343"/>
    </source>
</evidence>
<organism evidence="10 11">
    <name type="scientific">Rubellimicrobium mesophilum DSM 19309</name>
    <dbReference type="NCBI Taxonomy" id="442562"/>
    <lineage>
        <taxon>Bacteria</taxon>
        <taxon>Pseudomonadati</taxon>
        <taxon>Pseudomonadota</taxon>
        <taxon>Alphaproteobacteria</taxon>
        <taxon>Rhodobacterales</taxon>
        <taxon>Roseobacteraceae</taxon>
        <taxon>Rubellimicrobium</taxon>
    </lineage>
</organism>
<keyword evidence="7" id="KW-0411">Iron-sulfur</keyword>
<evidence type="ECO:0000256" key="6">
    <source>
        <dbReference type="ARBA" id="ARBA00023004"/>
    </source>
</evidence>
<dbReference type="GO" id="GO:0046872">
    <property type="term" value="F:metal ion binding"/>
    <property type="evidence" value="ECO:0007669"/>
    <property type="project" value="UniProtKB-KW"/>
</dbReference>
<dbReference type="InterPro" id="IPR011257">
    <property type="entry name" value="DNA_glycosylase"/>
</dbReference>
<sequence>MDVGPSHAALAALLPPEWDAQQVYDDHEALMLHGQRCCYFRNPACGRCVLLDLCATGQALMSARAAPDEARTASASDRPVQPL</sequence>
<dbReference type="PROSITE" id="PS00764">
    <property type="entry name" value="ENDONUCLEASE_III_1"/>
    <property type="match status" value="1"/>
</dbReference>
<keyword evidence="10" id="KW-0540">Nuclease</keyword>
<evidence type="ECO:0000313" key="10">
    <source>
        <dbReference type="EMBL" id="EYD76658.1"/>
    </source>
</evidence>
<protein>
    <submittedName>
        <fullName evidence="10">Endonuclease III</fullName>
        <ecNumber evidence="10">4.2.99.18</ecNumber>
    </submittedName>
</protein>
<dbReference type="EMBL" id="AOSK01000041">
    <property type="protein sequence ID" value="EYD76658.1"/>
    <property type="molecule type" value="Genomic_DNA"/>
</dbReference>
<evidence type="ECO:0000256" key="5">
    <source>
        <dbReference type="ARBA" id="ARBA00022801"/>
    </source>
</evidence>
<evidence type="ECO:0000256" key="4">
    <source>
        <dbReference type="ARBA" id="ARBA00022763"/>
    </source>
</evidence>
<reference evidence="10 11" key="1">
    <citation type="submission" date="2013-02" db="EMBL/GenBank/DDBJ databases">
        <authorList>
            <person name="Fiebig A."/>
            <person name="Goeker M."/>
            <person name="Klenk H.-P.P."/>
        </authorList>
    </citation>
    <scope>NUCLEOTIDE SEQUENCE [LARGE SCALE GENOMIC DNA]</scope>
    <source>
        <strain evidence="10 11">DSM 19309</strain>
    </source>
</reference>
<dbReference type="Gene3D" id="1.10.1670.10">
    <property type="entry name" value="Helix-hairpin-Helix base-excision DNA repair enzymes (C-terminal)"/>
    <property type="match status" value="1"/>
</dbReference>
<keyword evidence="11" id="KW-1185">Reference proteome</keyword>
<dbReference type="InterPro" id="IPR003651">
    <property type="entry name" value="Endonuclease3_FeS-loop_motif"/>
</dbReference>
<proteinExistence type="inferred from homology"/>
<evidence type="ECO:0000256" key="1">
    <source>
        <dbReference type="ARBA" id="ARBA00001966"/>
    </source>
</evidence>
<keyword evidence="10" id="KW-0255">Endonuclease</keyword>
<dbReference type="AlphaFoldDB" id="A0A017HR82"/>
<dbReference type="InterPro" id="IPR023170">
    <property type="entry name" value="HhH_base_excis_C"/>
</dbReference>
<keyword evidence="8" id="KW-0234">DNA repair</keyword>
<evidence type="ECO:0000256" key="7">
    <source>
        <dbReference type="ARBA" id="ARBA00023014"/>
    </source>
</evidence>
<dbReference type="EC" id="4.2.99.18" evidence="10"/>
<dbReference type="HOGENOM" id="CLU_2540510_0_0_5"/>
<keyword evidence="4" id="KW-0227">DNA damage</keyword>
<dbReference type="InterPro" id="IPR004035">
    <property type="entry name" value="Endouclease-III_FeS-bd_BS"/>
</dbReference>
<keyword evidence="6" id="KW-0408">Iron</keyword>
<dbReference type="GO" id="GO:0051539">
    <property type="term" value="F:4 iron, 4 sulfur cluster binding"/>
    <property type="evidence" value="ECO:0007669"/>
    <property type="project" value="InterPro"/>
</dbReference>
<dbReference type="Proteomes" id="UP000019666">
    <property type="component" value="Unassembled WGS sequence"/>
</dbReference>
<dbReference type="GO" id="GO:0016798">
    <property type="term" value="F:hydrolase activity, acting on glycosyl bonds"/>
    <property type="evidence" value="ECO:0007669"/>
    <property type="project" value="UniProtKB-KW"/>
</dbReference>
<evidence type="ECO:0000313" key="11">
    <source>
        <dbReference type="Proteomes" id="UP000019666"/>
    </source>
</evidence>
<evidence type="ECO:0000256" key="8">
    <source>
        <dbReference type="ARBA" id="ARBA00023204"/>
    </source>
</evidence>